<keyword evidence="3" id="KW-0862">Zinc</keyword>
<keyword evidence="1" id="KW-0479">Metal-binding</keyword>
<dbReference type="GeneID" id="109703868"/>
<dbReference type="InterPro" id="IPR052583">
    <property type="entry name" value="ATP-helicase/E3_Ub-Ligase"/>
</dbReference>
<evidence type="ECO:0000256" key="2">
    <source>
        <dbReference type="ARBA" id="ARBA00022771"/>
    </source>
</evidence>
<dbReference type="GO" id="GO:0008270">
    <property type="term" value="F:zinc ion binding"/>
    <property type="evidence" value="ECO:0007669"/>
    <property type="project" value="UniProtKB-KW"/>
</dbReference>
<evidence type="ECO:0000256" key="4">
    <source>
        <dbReference type="PROSITE-ProRule" id="PRU00175"/>
    </source>
</evidence>
<dbReference type="InterPro" id="IPR013083">
    <property type="entry name" value="Znf_RING/FYVE/PHD"/>
</dbReference>
<protein>
    <submittedName>
        <fullName evidence="9 10">Uncharacterized protein LOC109703868 isoform X1</fullName>
    </submittedName>
</protein>
<organism evidence="9">
    <name type="scientific">Ananas comosus</name>
    <name type="common">Pineapple</name>
    <name type="synonym">Ananas ananas</name>
    <dbReference type="NCBI Taxonomy" id="4615"/>
    <lineage>
        <taxon>Eukaryota</taxon>
        <taxon>Viridiplantae</taxon>
        <taxon>Streptophyta</taxon>
        <taxon>Embryophyta</taxon>
        <taxon>Tracheophyta</taxon>
        <taxon>Spermatophyta</taxon>
        <taxon>Magnoliopsida</taxon>
        <taxon>Liliopsida</taxon>
        <taxon>Poales</taxon>
        <taxon>Bromeliaceae</taxon>
        <taxon>Bromelioideae</taxon>
        <taxon>Ananas</taxon>
    </lineage>
</organism>
<dbReference type="InterPro" id="IPR018957">
    <property type="entry name" value="Znf_C3HC4_RING-type"/>
</dbReference>
<evidence type="ECO:0000256" key="5">
    <source>
        <dbReference type="SAM" id="Coils"/>
    </source>
</evidence>
<accession>A0A6P5EAG2</accession>
<feature type="compositionally biased region" description="Pro residues" evidence="6">
    <location>
        <begin position="28"/>
        <end position="38"/>
    </location>
</feature>
<dbReference type="PROSITE" id="PS50089">
    <property type="entry name" value="ZF_RING_2"/>
    <property type="match status" value="1"/>
</dbReference>
<dbReference type="Pfam" id="PF24289">
    <property type="entry name" value="DUF7477"/>
    <property type="match status" value="1"/>
</dbReference>
<evidence type="ECO:0000313" key="8">
    <source>
        <dbReference type="Proteomes" id="UP000515123"/>
    </source>
</evidence>
<dbReference type="SMART" id="SM00184">
    <property type="entry name" value="RING"/>
    <property type="match status" value="1"/>
</dbReference>
<keyword evidence="8" id="KW-1185">Reference proteome</keyword>
<dbReference type="Gene3D" id="3.40.50.300">
    <property type="entry name" value="P-loop containing nucleotide triphosphate hydrolases"/>
    <property type="match status" value="1"/>
</dbReference>
<reference evidence="9 10" key="2">
    <citation type="submission" date="2025-04" db="UniProtKB">
        <authorList>
            <consortium name="RefSeq"/>
        </authorList>
    </citation>
    <scope>IDENTIFICATION</scope>
    <source>
        <tissue evidence="9 10">Leaf</tissue>
    </source>
</reference>
<dbReference type="Pfam" id="PF00097">
    <property type="entry name" value="zf-C3HC4"/>
    <property type="match status" value="1"/>
</dbReference>
<evidence type="ECO:0000313" key="10">
    <source>
        <dbReference type="RefSeq" id="XP_020080182.1"/>
    </source>
</evidence>
<keyword evidence="5" id="KW-0175">Coiled coil</keyword>
<dbReference type="OrthoDB" id="423559at2759"/>
<dbReference type="InterPro" id="IPR055900">
    <property type="entry name" value="DUF7477"/>
</dbReference>
<evidence type="ECO:0000256" key="3">
    <source>
        <dbReference type="ARBA" id="ARBA00022833"/>
    </source>
</evidence>
<proteinExistence type="predicted"/>
<reference evidence="8" key="1">
    <citation type="journal article" date="2015" name="Nat. Genet.">
        <title>The pineapple genome and the evolution of CAM photosynthesis.</title>
        <authorList>
            <person name="Ming R."/>
            <person name="VanBuren R."/>
            <person name="Wai C.M."/>
            <person name="Tang H."/>
            <person name="Schatz M.C."/>
            <person name="Bowers J.E."/>
            <person name="Lyons E."/>
            <person name="Wang M.L."/>
            <person name="Chen J."/>
            <person name="Biggers E."/>
            <person name="Zhang J."/>
            <person name="Huang L."/>
            <person name="Zhang L."/>
            <person name="Miao W."/>
            <person name="Zhang J."/>
            <person name="Ye Z."/>
            <person name="Miao C."/>
            <person name="Lin Z."/>
            <person name="Wang H."/>
            <person name="Zhou H."/>
            <person name="Yim W.C."/>
            <person name="Priest H.D."/>
            <person name="Zheng C."/>
            <person name="Woodhouse M."/>
            <person name="Edger P.P."/>
            <person name="Guyot R."/>
            <person name="Guo H.B."/>
            <person name="Guo H."/>
            <person name="Zheng G."/>
            <person name="Singh R."/>
            <person name="Sharma A."/>
            <person name="Min X."/>
            <person name="Zheng Y."/>
            <person name="Lee H."/>
            <person name="Gurtowski J."/>
            <person name="Sedlazeck F.J."/>
            <person name="Harkess A."/>
            <person name="McKain M.R."/>
            <person name="Liao Z."/>
            <person name="Fang J."/>
            <person name="Liu J."/>
            <person name="Zhang X."/>
            <person name="Zhang Q."/>
            <person name="Hu W."/>
            <person name="Qin Y."/>
            <person name="Wang K."/>
            <person name="Chen L.Y."/>
            <person name="Shirley N."/>
            <person name="Lin Y.R."/>
            <person name="Liu L.Y."/>
            <person name="Hernandez A.G."/>
            <person name="Wright C.L."/>
            <person name="Bulone V."/>
            <person name="Tuskan G.A."/>
            <person name="Heath K."/>
            <person name="Zee F."/>
            <person name="Moore P.H."/>
            <person name="Sunkar R."/>
            <person name="Leebens-Mack J.H."/>
            <person name="Mockler T."/>
            <person name="Bennetzen J.L."/>
            <person name="Freeling M."/>
            <person name="Sankoff D."/>
            <person name="Paterson A.H."/>
            <person name="Zhu X."/>
            <person name="Yang X."/>
            <person name="Smith J.A."/>
            <person name="Cushman J.C."/>
            <person name="Paull R.E."/>
            <person name="Yu Q."/>
        </authorList>
    </citation>
    <scope>NUCLEOTIDE SEQUENCE [LARGE SCALE GENOMIC DNA]</scope>
    <source>
        <strain evidence="8">cv. F153</strain>
    </source>
</reference>
<dbReference type="PANTHER" id="PTHR45865:SF1">
    <property type="entry name" value="E3 UBIQUITIN-PROTEIN LIGASE SHPRH"/>
    <property type="match status" value="1"/>
</dbReference>
<name>A0A6P5EAG2_ANACO</name>
<gene>
    <name evidence="9 10" type="primary">LOC109703868</name>
</gene>
<dbReference type="InterPro" id="IPR001841">
    <property type="entry name" value="Znf_RING"/>
</dbReference>
<feature type="coiled-coil region" evidence="5">
    <location>
        <begin position="174"/>
        <end position="208"/>
    </location>
</feature>
<evidence type="ECO:0000313" key="9">
    <source>
        <dbReference type="RefSeq" id="XP_020080181.1"/>
    </source>
</evidence>
<evidence type="ECO:0000259" key="7">
    <source>
        <dbReference type="PROSITE" id="PS50089"/>
    </source>
</evidence>
<dbReference type="Gene3D" id="3.30.40.10">
    <property type="entry name" value="Zinc/RING finger domain, C3HC4 (zinc finger)"/>
    <property type="match status" value="1"/>
</dbReference>
<evidence type="ECO:0000256" key="6">
    <source>
        <dbReference type="SAM" id="MobiDB-lite"/>
    </source>
</evidence>
<sequence>MLRQLFSRPLPLRLQTLTLLSSSSSSSPLPPPPRPNPRLPFSGRDPTRSFLLRSLRFYSASRGDGGDDDDGTWKLSPEFDEVDSVFGDITEGGEEAFVSEAVEDAVKGFTGGSGDPWAEGAASDSKGDVFEDIDREVASKEGGRGVGEEEWGTIEGYKPWTLGEDEETGDVFGAEEIEEAEKDVADEKQKLEEREKELLETLKEISTTSSSCFKRLGFSEISHSIAFSGRFLTWIYTRFHDRERTCSISVLRYNILRGLESLQDSRKILTDRILEIDQTLGNPKDEDIERQRCCPNCYDGNGSLCIQCELDILFQVYEAKLFLIKKSHDVDVIASVEEAIDLQRRKYEFNLFFRNRMTLVESDSHDEKGTSYTQQSYKVSESFPYKWINKKWKEGFHVTSMTTAGNRWGVVMSRNSGYSDQVVELDFLYPSEGIHRRWESGYRITSTAATPDQAAFILSIPKRKLMDGTQETLRTSAFPSNHVKAMRKEYSQARFLSIAQAQFLRAPDEIKMSTSRLRLKETEDEPSAINVLTREDLIPTSMQLSSDKFSSLSSMACIKGQLRYLKGLVLSNQKTQNQCINSFSKAQDNANFQTSSVSVEETANKIDDEPCPICQERYYEQKMMFQCGHSLCCKCCLQMSERALGHSGKYGQKWIMCPSCRQRTDFENIAYVVEKKNKETSPTSLNSHQTENVSESSIIVKGSYGTKIEAVARRILWIISTEKEAKILVFSSWNDVLGLLEHASVANGVMFVRMKGGRKSQVALAQFKGDISVANSGKTKRMPSSEKSIQSPLDANPAWSKWSQSFGSTACHFSGAIAQPCSGSTSHKPDP</sequence>
<dbReference type="AlphaFoldDB" id="A0A6P5EAG2"/>
<dbReference type="RefSeq" id="XP_020080182.1">
    <property type="nucleotide sequence ID" value="XM_020224593.1"/>
</dbReference>
<dbReference type="RefSeq" id="XP_020080181.1">
    <property type="nucleotide sequence ID" value="XM_020224592.1"/>
</dbReference>
<keyword evidence="2 4" id="KW-0863">Zinc-finger</keyword>
<dbReference type="Proteomes" id="UP000515123">
    <property type="component" value="Unplaced"/>
</dbReference>
<dbReference type="SUPFAM" id="SSF57850">
    <property type="entry name" value="RING/U-box"/>
    <property type="match status" value="1"/>
</dbReference>
<dbReference type="InterPro" id="IPR027417">
    <property type="entry name" value="P-loop_NTPase"/>
</dbReference>
<feature type="region of interest" description="Disordered" evidence="6">
    <location>
        <begin position="21"/>
        <end position="46"/>
    </location>
</feature>
<evidence type="ECO:0000256" key="1">
    <source>
        <dbReference type="ARBA" id="ARBA00022723"/>
    </source>
</evidence>
<dbReference type="PANTHER" id="PTHR45865">
    <property type="entry name" value="E3 UBIQUITIN-PROTEIN LIGASE SHPRH FAMILY MEMBER"/>
    <property type="match status" value="1"/>
</dbReference>
<feature type="domain" description="RING-type" evidence="7">
    <location>
        <begin position="611"/>
        <end position="661"/>
    </location>
</feature>